<accession>A0A7J6CVA4</accession>
<gene>
    <name evidence="3" type="ORF">G5714_007514</name>
</gene>
<organism evidence="3 4">
    <name type="scientific">Onychostoma macrolepis</name>
    <dbReference type="NCBI Taxonomy" id="369639"/>
    <lineage>
        <taxon>Eukaryota</taxon>
        <taxon>Metazoa</taxon>
        <taxon>Chordata</taxon>
        <taxon>Craniata</taxon>
        <taxon>Vertebrata</taxon>
        <taxon>Euteleostomi</taxon>
        <taxon>Actinopterygii</taxon>
        <taxon>Neopterygii</taxon>
        <taxon>Teleostei</taxon>
        <taxon>Ostariophysi</taxon>
        <taxon>Cypriniformes</taxon>
        <taxon>Cyprinidae</taxon>
        <taxon>Acrossocheilinae</taxon>
        <taxon>Onychostoma</taxon>
    </lineage>
</organism>
<dbReference type="InterPro" id="IPR011029">
    <property type="entry name" value="DEATH-like_dom_sf"/>
</dbReference>
<dbReference type="AlphaFoldDB" id="A0A7J6CVA4"/>
<feature type="compositionally biased region" description="Low complexity" evidence="1">
    <location>
        <begin position="147"/>
        <end position="167"/>
    </location>
</feature>
<evidence type="ECO:0000313" key="4">
    <source>
        <dbReference type="Proteomes" id="UP000579812"/>
    </source>
</evidence>
<feature type="region of interest" description="Disordered" evidence="1">
    <location>
        <begin position="133"/>
        <end position="185"/>
    </location>
</feature>
<dbReference type="Pfam" id="PF02758">
    <property type="entry name" value="PYRIN"/>
    <property type="match status" value="1"/>
</dbReference>
<protein>
    <recommendedName>
        <fullName evidence="2">Pyrin domain-containing protein</fullName>
    </recommendedName>
</protein>
<evidence type="ECO:0000256" key="1">
    <source>
        <dbReference type="SAM" id="MobiDB-lite"/>
    </source>
</evidence>
<feature type="domain" description="Pyrin" evidence="2">
    <location>
        <begin position="51"/>
        <end position="136"/>
    </location>
</feature>
<keyword evidence="4" id="KW-1185">Reference proteome</keyword>
<dbReference type="EMBL" id="JAAMOB010000007">
    <property type="protein sequence ID" value="KAF4110483.1"/>
    <property type="molecule type" value="Genomic_DNA"/>
</dbReference>
<evidence type="ECO:0000313" key="3">
    <source>
        <dbReference type="EMBL" id="KAF4110483.1"/>
    </source>
</evidence>
<dbReference type="PROSITE" id="PS50824">
    <property type="entry name" value="DAPIN"/>
    <property type="match status" value="1"/>
</dbReference>
<dbReference type="InterPro" id="IPR004020">
    <property type="entry name" value="DAPIN"/>
</dbReference>
<dbReference type="Gene3D" id="1.10.533.10">
    <property type="entry name" value="Death Domain, Fas"/>
    <property type="match status" value="1"/>
</dbReference>
<dbReference type="SMART" id="SM01289">
    <property type="entry name" value="PYRIN"/>
    <property type="match status" value="1"/>
</dbReference>
<proteinExistence type="predicted"/>
<evidence type="ECO:0000259" key="2">
    <source>
        <dbReference type="PROSITE" id="PS50824"/>
    </source>
</evidence>
<name>A0A7J6CVA4_9TELE</name>
<sequence length="185" mass="20682">MMSVLTKLSMMIQLLQKLCQVRCTLQEQPGGFFFCKLSHTFFILYTKCSSMAVHELLLQCLEDLDSEEMDSFKWHLTKIKSNAIPKSQLEKKSKCAVVECMIQRYHPDGAGKRTLVILKKMRKMNLAEKLQEKLAPKNPVAKKKAKAATAAPKNTAKSSKKATSAKPKAAKPKAAKPKKAASKKN</sequence>
<comment type="caution">
    <text evidence="3">The sequence shown here is derived from an EMBL/GenBank/DDBJ whole genome shotgun (WGS) entry which is preliminary data.</text>
</comment>
<dbReference type="Proteomes" id="UP000579812">
    <property type="component" value="Unassembled WGS sequence"/>
</dbReference>
<reference evidence="3 4" key="1">
    <citation type="submission" date="2020-04" db="EMBL/GenBank/DDBJ databases">
        <title>Chromosome-level genome assembly of a cyprinid fish Onychostoma macrolepis by integration of Nanopore Sequencing, Bionano and Hi-C technology.</title>
        <authorList>
            <person name="Wang D."/>
        </authorList>
    </citation>
    <scope>NUCLEOTIDE SEQUENCE [LARGE SCALE GENOMIC DNA]</scope>
    <source>
        <strain evidence="3">SWU-2019</strain>
        <tissue evidence="3">Muscle</tissue>
    </source>
</reference>
<feature type="compositionally biased region" description="Basic residues" evidence="1">
    <location>
        <begin position="168"/>
        <end position="185"/>
    </location>
</feature>
<dbReference type="SUPFAM" id="SSF47986">
    <property type="entry name" value="DEATH domain"/>
    <property type="match status" value="1"/>
</dbReference>